<proteinExistence type="predicted"/>
<keyword evidence="1" id="KW-1185">Reference proteome</keyword>
<dbReference type="GeneID" id="125314740"/>
<gene>
    <name evidence="2" type="primary">LOC125314740</name>
</gene>
<organism evidence="1 2">
    <name type="scientific">Rhodamnia argentea</name>
    <dbReference type="NCBI Taxonomy" id="178133"/>
    <lineage>
        <taxon>Eukaryota</taxon>
        <taxon>Viridiplantae</taxon>
        <taxon>Streptophyta</taxon>
        <taxon>Embryophyta</taxon>
        <taxon>Tracheophyta</taxon>
        <taxon>Spermatophyta</taxon>
        <taxon>Magnoliopsida</taxon>
        <taxon>eudicotyledons</taxon>
        <taxon>Gunneridae</taxon>
        <taxon>Pentapetalae</taxon>
        <taxon>rosids</taxon>
        <taxon>malvids</taxon>
        <taxon>Myrtales</taxon>
        <taxon>Myrtaceae</taxon>
        <taxon>Myrtoideae</taxon>
        <taxon>Myrteae</taxon>
        <taxon>Australasian group</taxon>
        <taxon>Rhodamnia</taxon>
    </lineage>
</organism>
<sequence length="229" mass="25720">MRSLFSCYATNASEAEDVQKVEELHAQFFEEDVDDCLKCLEHILSQHDDETQVRTAFTYVGSDIAEEMSTHCRMLSSILALDFSCLLSSKYLEEISHSVEKLEIPKAGEIFLCTNGIAEQANKFFGDLRAMKEKVSSIKREFSELKKGAGELQSQIDSKSSLVREIDEQIAQLQCRKAKLVRDLQSKSKAKDQVVAEQKITANSISAVVREIETASAEIPAWEMKKKTA</sequence>
<dbReference type="Proteomes" id="UP000827889">
    <property type="component" value="Chromosome 1"/>
</dbReference>
<evidence type="ECO:0000313" key="2">
    <source>
        <dbReference type="RefSeq" id="XP_048133652.1"/>
    </source>
</evidence>
<reference evidence="2" key="2">
    <citation type="submission" date="2025-08" db="UniProtKB">
        <authorList>
            <consortium name="RefSeq"/>
        </authorList>
    </citation>
    <scope>IDENTIFICATION</scope>
    <source>
        <tissue evidence="2">Leaf</tissue>
    </source>
</reference>
<accession>A0ABM3HAM8</accession>
<dbReference type="PANTHER" id="PTHR33345:SF4">
    <property type="entry name" value="MBD DOMAIN-CONTAINING PROTEIN"/>
    <property type="match status" value="1"/>
</dbReference>
<dbReference type="RefSeq" id="XP_048133652.1">
    <property type="nucleotide sequence ID" value="XM_048277695.1"/>
</dbReference>
<reference evidence="1" key="1">
    <citation type="submission" date="2025-05" db="UniProtKB">
        <authorList>
            <consortium name="RefSeq"/>
        </authorList>
    </citation>
    <scope>NUCLEOTIDE SEQUENCE [LARGE SCALE GENOMIC DNA]</scope>
</reference>
<protein>
    <submittedName>
        <fullName evidence="2">Uncharacterized protein LOC125314740</fullName>
    </submittedName>
</protein>
<dbReference type="PANTHER" id="PTHR33345">
    <property type="entry name" value="ADAPTER PROTEIN, PUTATIVE-RELATED"/>
    <property type="match status" value="1"/>
</dbReference>
<evidence type="ECO:0000313" key="1">
    <source>
        <dbReference type="Proteomes" id="UP000827889"/>
    </source>
</evidence>
<name>A0ABM3HAM8_9MYRT</name>